<protein>
    <submittedName>
        <fullName evidence="3">Uncharacterized protein</fullName>
    </submittedName>
</protein>
<accession>A0AAP0WZZ8</accession>
<dbReference type="AlphaFoldDB" id="A0AAP0WZZ8"/>
<comment type="caution">
    <text evidence="3">The sequence shown here is derived from an EMBL/GenBank/DDBJ whole genome shotgun (WGS) entry which is preliminary data.</text>
</comment>
<organism evidence="3 4">
    <name type="scientific">Liquidambar formosana</name>
    <name type="common">Formosan gum</name>
    <dbReference type="NCBI Taxonomy" id="63359"/>
    <lineage>
        <taxon>Eukaryota</taxon>
        <taxon>Viridiplantae</taxon>
        <taxon>Streptophyta</taxon>
        <taxon>Embryophyta</taxon>
        <taxon>Tracheophyta</taxon>
        <taxon>Spermatophyta</taxon>
        <taxon>Magnoliopsida</taxon>
        <taxon>eudicotyledons</taxon>
        <taxon>Gunneridae</taxon>
        <taxon>Pentapetalae</taxon>
        <taxon>Saxifragales</taxon>
        <taxon>Altingiaceae</taxon>
        <taxon>Liquidambar</taxon>
    </lineage>
</organism>
<feature type="chain" id="PRO_5042849660" evidence="2">
    <location>
        <begin position="27"/>
        <end position="81"/>
    </location>
</feature>
<dbReference type="PROSITE" id="PS51257">
    <property type="entry name" value="PROKAR_LIPOPROTEIN"/>
    <property type="match status" value="1"/>
</dbReference>
<evidence type="ECO:0000313" key="4">
    <source>
        <dbReference type="Proteomes" id="UP001415857"/>
    </source>
</evidence>
<keyword evidence="2" id="KW-0732">Signal</keyword>
<dbReference type="EMBL" id="JBBPBK010000006">
    <property type="protein sequence ID" value="KAK9283436.1"/>
    <property type="molecule type" value="Genomic_DNA"/>
</dbReference>
<name>A0AAP0WZZ8_LIQFO</name>
<evidence type="ECO:0000256" key="2">
    <source>
        <dbReference type="SAM" id="SignalP"/>
    </source>
</evidence>
<evidence type="ECO:0000313" key="3">
    <source>
        <dbReference type="EMBL" id="KAK9283436.1"/>
    </source>
</evidence>
<feature type="signal peptide" evidence="2">
    <location>
        <begin position="1"/>
        <end position="26"/>
    </location>
</feature>
<sequence>MAMKKTIAALLISALVVMACTNMSEALSQCAKDCMPVCMGVEGATVEGCGPSCEDYCNQLSGGQGDRAGGGGGGIISETPK</sequence>
<gene>
    <name evidence="3" type="ORF">L1049_011678</name>
</gene>
<reference evidence="3 4" key="1">
    <citation type="journal article" date="2024" name="Plant J.">
        <title>Genome sequences and population genomics reveal climatic adaptation and genomic divergence between two closely related sweetgum species.</title>
        <authorList>
            <person name="Xu W.Q."/>
            <person name="Ren C.Q."/>
            <person name="Zhang X.Y."/>
            <person name="Comes H.P."/>
            <person name="Liu X.H."/>
            <person name="Li Y.G."/>
            <person name="Kettle C.J."/>
            <person name="Jalonen R."/>
            <person name="Gaisberger H."/>
            <person name="Ma Y.Z."/>
            <person name="Qiu Y.X."/>
        </authorList>
    </citation>
    <scope>NUCLEOTIDE SEQUENCE [LARGE SCALE GENOMIC DNA]</scope>
    <source>
        <strain evidence="3">Hangzhou</strain>
    </source>
</reference>
<feature type="compositionally biased region" description="Gly residues" evidence="1">
    <location>
        <begin position="62"/>
        <end position="75"/>
    </location>
</feature>
<evidence type="ECO:0000256" key="1">
    <source>
        <dbReference type="SAM" id="MobiDB-lite"/>
    </source>
</evidence>
<proteinExistence type="predicted"/>
<feature type="region of interest" description="Disordered" evidence="1">
    <location>
        <begin position="62"/>
        <end position="81"/>
    </location>
</feature>
<dbReference type="Proteomes" id="UP001415857">
    <property type="component" value="Unassembled WGS sequence"/>
</dbReference>
<keyword evidence="4" id="KW-1185">Reference proteome</keyword>